<dbReference type="FunFam" id="1.10.760.10:FF:000020">
    <property type="entry name" value="Cytochrome c peroxidase"/>
    <property type="match status" value="1"/>
</dbReference>
<dbReference type="SUPFAM" id="SSF141868">
    <property type="entry name" value="EAL domain-like"/>
    <property type="match status" value="1"/>
</dbReference>
<evidence type="ECO:0000259" key="6">
    <source>
        <dbReference type="PROSITE" id="PS50113"/>
    </source>
</evidence>
<dbReference type="GO" id="GO:0046872">
    <property type="term" value="F:metal ion binding"/>
    <property type="evidence" value="ECO:0007669"/>
    <property type="project" value="UniProtKB-KW"/>
</dbReference>
<dbReference type="SMART" id="SM00086">
    <property type="entry name" value="PAC"/>
    <property type="match status" value="1"/>
</dbReference>
<dbReference type="InterPro" id="IPR035919">
    <property type="entry name" value="EAL_sf"/>
</dbReference>
<keyword evidence="1 4" id="KW-0349">Heme</keyword>
<dbReference type="InterPro" id="IPR000014">
    <property type="entry name" value="PAS"/>
</dbReference>
<evidence type="ECO:0000256" key="4">
    <source>
        <dbReference type="PROSITE-ProRule" id="PRU00433"/>
    </source>
</evidence>
<dbReference type="PROSITE" id="PS50887">
    <property type="entry name" value="GGDEF"/>
    <property type="match status" value="1"/>
</dbReference>
<keyword evidence="3 4" id="KW-0408">Iron</keyword>
<dbReference type="Pfam" id="PF03150">
    <property type="entry name" value="CCP_MauG"/>
    <property type="match status" value="1"/>
</dbReference>
<evidence type="ECO:0000259" key="7">
    <source>
        <dbReference type="PROSITE" id="PS50883"/>
    </source>
</evidence>
<gene>
    <name evidence="10" type="ORF">HNR38_001466</name>
</gene>
<dbReference type="GO" id="GO:0071111">
    <property type="term" value="F:cyclic-guanylate-specific phosphodiesterase activity"/>
    <property type="evidence" value="ECO:0007669"/>
    <property type="project" value="InterPro"/>
</dbReference>
<dbReference type="InterPro" id="IPR009056">
    <property type="entry name" value="Cyt_c-like_dom"/>
</dbReference>
<name>A0A840UCG5_9GAMM</name>
<dbReference type="Pfam" id="PF13426">
    <property type="entry name" value="PAS_9"/>
    <property type="match status" value="1"/>
</dbReference>
<evidence type="ECO:0000259" key="8">
    <source>
        <dbReference type="PROSITE" id="PS50887"/>
    </source>
</evidence>
<evidence type="ECO:0000256" key="2">
    <source>
        <dbReference type="ARBA" id="ARBA00022723"/>
    </source>
</evidence>
<dbReference type="Gene3D" id="3.30.450.20">
    <property type="entry name" value="PAS domain"/>
    <property type="match status" value="1"/>
</dbReference>
<dbReference type="CDD" id="cd01948">
    <property type="entry name" value="EAL"/>
    <property type="match status" value="1"/>
</dbReference>
<proteinExistence type="predicted"/>
<feature type="domain" description="GGDEF" evidence="8">
    <location>
        <begin position="163"/>
        <end position="294"/>
    </location>
</feature>
<dbReference type="Proteomes" id="UP000591735">
    <property type="component" value="Unassembled WGS sequence"/>
</dbReference>
<dbReference type="Pfam" id="PF00563">
    <property type="entry name" value="EAL"/>
    <property type="match status" value="1"/>
</dbReference>
<evidence type="ECO:0000313" key="11">
    <source>
        <dbReference type="Proteomes" id="UP000591735"/>
    </source>
</evidence>
<dbReference type="SMART" id="SM00267">
    <property type="entry name" value="GGDEF"/>
    <property type="match status" value="1"/>
</dbReference>
<dbReference type="SUPFAM" id="SSF55785">
    <property type="entry name" value="PYP-like sensor domain (PAS domain)"/>
    <property type="match status" value="1"/>
</dbReference>
<dbReference type="InterPro" id="IPR004852">
    <property type="entry name" value="Di-haem_cyt_c_peroxidsae"/>
</dbReference>
<evidence type="ECO:0000256" key="1">
    <source>
        <dbReference type="ARBA" id="ARBA00022617"/>
    </source>
</evidence>
<dbReference type="InterPro" id="IPR000700">
    <property type="entry name" value="PAS-assoc_C"/>
</dbReference>
<dbReference type="GO" id="GO:0020037">
    <property type="term" value="F:heme binding"/>
    <property type="evidence" value="ECO:0007669"/>
    <property type="project" value="InterPro"/>
</dbReference>
<evidence type="ECO:0000313" key="10">
    <source>
        <dbReference type="EMBL" id="MBB5320980.1"/>
    </source>
</evidence>
<feature type="domain" description="Cytochrome c" evidence="9">
    <location>
        <begin position="689"/>
        <end position="806"/>
    </location>
</feature>
<dbReference type="Gene3D" id="3.30.70.270">
    <property type="match status" value="1"/>
</dbReference>
<feature type="domain" description="Cytochrome c" evidence="9">
    <location>
        <begin position="530"/>
        <end position="643"/>
    </location>
</feature>
<dbReference type="InterPro" id="IPR035965">
    <property type="entry name" value="PAS-like_dom_sf"/>
</dbReference>
<dbReference type="PROSITE" id="PS50113">
    <property type="entry name" value="PAC"/>
    <property type="match status" value="1"/>
</dbReference>
<protein>
    <submittedName>
        <fullName evidence="10">PAS domain S-box-containing protein</fullName>
    </submittedName>
</protein>
<dbReference type="InterPro" id="IPR036909">
    <property type="entry name" value="Cyt_c-like_dom_sf"/>
</dbReference>
<dbReference type="SUPFAM" id="SSF55073">
    <property type="entry name" value="Nucleotide cyclase"/>
    <property type="match status" value="1"/>
</dbReference>
<feature type="domain" description="PAS" evidence="5">
    <location>
        <begin position="30"/>
        <end position="76"/>
    </location>
</feature>
<dbReference type="InterPro" id="IPR029787">
    <property type="entry name" value="Nucleotide_cyclase"/>
</dbReference>
<dbReference type="PROSITE" id="PS51007">
    <property type="entry name" value="CYTC"/>
    <property type="match status" value="2"/>
</dbReference>
<dbReference type="SMART" id="SM00091">
    <property type="entry name" value="PAS"/>
    <property type="match status" value="1"/>
</dbReference>
<dbReference type="GO" id="GO:0009055">
    <property type="term" value="F:electron transfer activity"/>
    <property type="evidence" value="ECO:0007669"/>
    <property type="project" value="InterPro"/>
</dbReference>
<dbReference type="GO" id="GO:0016491">
    <property type="term" value="F:oxidoreductase activity"/>
    <property type="evidence" value="ECO:0007669"/>
    <property type="project" value="InterPro"/>
</dbReference>
<dbReference type="InterPro" id="IPR050706">
    <property type="entry name" value="Cyclic-di-GMP_PDE-like"/>
</dbReference>
<dbReference type="EMBL" id="JACHFE010000003">
    <property type="protein sequence ID" value="MBB5320980.1"/>
    <property type="molecule type" value="Genomic_DNA"/>
</dbReference>
<dbReference type="NCBIfam" id="TIGR00229">
    <property type="entry name" value="sensory_box"/>
    <property type="match status" value="1"/>
</dbReference>
<dbReference type="SMART" id="SM00052">
    <property type="entry name" value="EAL"/>
    <property type="match status" value="1"/>
</dbReference>
<dbReference type="AlphaFoldDB" id="A0A840UCG5"/>
<dbReference type="PROSITE" id="PS50112">
    <property type="entry name" value="PAS"/>
    <property type="match status" value="1"/>
</dbReference>
<organism evidence="10 11">
    <name type="scientific">Marinobacter oulmenensis</name>
    <dbReference type="NCBI Taxonomy" id="643747"/>
    <lineage>
        <taxon>Bacteria</taxon>
        <taxon>Pseudomonadati</taxon>
        <taxon>Pseudomonadota</taxon>
        <taxon>Gammaproteobacteria</taxon>
        <taxon>Pseudomonadales</taxon>
        <taxon>Marinobacteraceae</taxon>
        <taxon>Marinobacter</taxon>
    </lineage>
</organism>
<dbReference type="Gene3D" id="1.10.760.10">
    <property type="entry name" value="Cytochrome c-like domain"/>
    <property type="match status" value="2"/>
</dbReference>
<keyword evidence="11" id="KW-1185">Reference proteome</keyword>
<dbReference type="PANTHER" id="PTHR33121:SF70">
    <property type="entry name" value="SIGNALING PROTEIN YKOW"/>
    <property type="match status" value="1"/>
</dbReference>
<dbReference type="InterPro" id="IPR000160">
    <property type="entry name" value="GGDEF_dom"/>
</dbReference>
<dbReference type="InterPro" id="IPR001610">
    <property type="entry name" value="PAC"/>
</dbReference>
<dbReference type="PROSITE" id="PS50883">
    <property type="entry name" value="EAL"/>
    <property type="match status" value="1"/>
</dbReference>
<dbReference type="SUPFAM" id="SSF46626">
    <property type="entry name" value="Cytochrome c"/>
    <property type="match status" value="2"/>
</dbReference>
<dbReference type="Gene3D" id="3.20.20.450">
    <property type="entry name" value="EAL domain"/>
    <property type="match status" value="1"/>
</dbReference>
<dbReference type="InterPro" id="IPR043128">
    <property type="entry name" value="Rev_trsase/Diguanyl_cyclase"/>
</dbReference>
<dbReference type="Pfam" id="PF00990">
    <property type="entry name" value="GGDEF"/>
    <property type="match status" value="1"/>
</dbReference>
<comment type="caution">
    <text evidence="10">The sequence shown here is derived from an EMBL/GenBank/DDBJ whole genome shotgun (WGS) entry which is preliminary data.</text>
</comment>
<sequence>MEEIAEIAFRCFDKSDSGVVICHCRDDLPIIYCNETFCQMTGYDPVEIVGQNCRFLQGEDTSQQVRDAIGLAISEHRRYRIVVRNYRKDGTPFWNDLYLSPIRDDNGTTTHYLGIQNDIESVDRSLRSVPFNFPYDDLTQLPTPPMAVELLKMALERKGLQDHQLCLATITVNGLTLLRGFLNNSAADAAILEIRNRLQAQLQDTCVLARAGDAEFIVAGLVPEGFNARERLEHLCRSVLKPVRINGQHFQLTYNGGFIQKLPVSLIEESVRLCSFALAHARSQSRNTIVEFTHDDVERAWADQTLTGSIPTALEKGEFYCAYQPQLNLITREVIGFEALARWDHPTFGTISPGRFIPLCENSGHINALTLDLLKQIIRDLPKIHDIWGEVDISINLSPLSLVDDEFIQEFIRVAQTSRADNDKISIEVVENLSIDGYDSAAHNLNALKAAGFDIILDDFGTGYSSLSYIRKLGASFVKIDRDFIMNLTPDNQDDLEIIRAVVTLSRQFDFKVIAEGIEKQAQAELLLNEGVLIGQGYFFARPDRLSRLIGSHLISCNTCHNVGLGGDDDLSTSIGHGWQKGPRNAPTVFNAVFNAAQFWDGRAADLAEQAKGPVQAGVEMSSTPSRVVKTLKSIPEYIEHFENAFPGQEDPVTFDNMATAIEAYEATLITPDAPFDHYLRGDQTALNETEKEGLRLFMDRGCTACHSGVNVGGQNYYPFGLVSRPGGEILPEGDKGRFTVTDTASDEYVFRAAPLRNIELTAPYFHSGAVWSLEEAVAVMGTAQLGTELNEGEVDSIVAFLKSLTGNVPEVTYPVLPASTAGTPKPVDMVP</sequence>
<dbReference type="PANTHER" id="PTHR33121">
    <property type="entry name" value="CYCLIC DI-GMP PHOSPHODIESTERASE PDEF"/>
    <property type="match status" value="1"/>
</dbReference>
<feature type="domain" description="PAC" evidence="6">
    <location>
        <begin position="77"/>
        <end position="131"/>
    </location>
</feature>
<dbReference type="InterPro" id="IPR001633">
    <property type="entry name" value="EAL_dom"/>
</dbReference>
<evidence type="ECO:0000256" key="3">
    <source>
        <dbReference type="ARBA" id="ARBA00023004"/>
    </source>
</evidence>
<keyword evidence="2 4" id="KW-0479">Metal-binding</keyword>
<accession>A0A840UCG5</accession>
<evidence type="ECO:0000259" key="9">
    <source>
        <dbReference type="PROSITE" id="PS51007"/>
    </source>
</evidence>
<dbReference type="CDD" id="cd00130">
    <property type="entry name" value="PAS"/>
    <property type="match status" value="1"/>
</dbReference>
<feature type="domain" description="EAL" evidence="7">
    <location>
        <begin position="303"/>
        <end position="557"/>
    </location>
</feature>
<evidence type="ECO:0000259" key="5">
    <source>
        <dbReference type="PROSITE" id="PS50112"/>
    </source>
</evidence>
<reference evidence="10 11" key="1">
    <citation type="submission" date="2020-08" db="EMBL/GenBank/DDBJ databases">
        <title>Genomic Encyclopedia of Type Strains, Phase IV (KMG-IV): sequencing the most valuable type-strain genomes for metagenomic binning, comparative biology and taxonomic classification.</title>
        <authorList>
            <person name="Goeker M."/>
        </authorList>
    </citation>
    <scope>NUCLEOTIDE SEQUENCE [LARGE SCALE GENOMIC DNA]</scope>
    <source>
        <strain evidence="10 11">DSM 22359</strain>
    </source>
</reference>